<evidence type="ECO:0000256" key="1">
    <source>
        <dbReference type="SAM" id="MobiDB-lite"/>
    </source>
</evidence>
<feature type="region of interest" description="Disordered" evidence="1">
    <location>
        <begin position="321"/>
        <end position="340"/>
    </location>
</feature>
<name>A0A2U3D7Z5_SULT2</name>
<dbReference type="PANTHER" id="PTHR33434">
    <property type="entry name" value="DEGV DOMAIN-CONTAINING PROTEIN DR_1986-RELATED"/>
    <property type="match status" value="1"/>
</dbReference>
<organism evidence="3 4">
    <name type="scientific">Sulfoacidibacillus thermotolerans</name>
    <name type="common">Acidibacillus sulfuroxidans</name>
    <dbReference type="NCBI Taxonomy" id="1765684"/>
    <lineage>
        <taxon>Bacteria</taxon>
        <taxon>Bacillati</taxon>
        <taxon>Bacillota</taxon>
        <taxon>Bacilli</taxon>
        <taxon>Bacillales</taxon>
        <taxon>Alicyclobacillaceae</taxon>
        <taxon>Sulfoacidibacillus</taxon>
    </lineage>
</organism>
<dbReference type="PANTHER" id="PTHR33434:SF4">
    <property type="entry name" value="PHOSPHATASE PROTEIN"/>
    <property type="match status" value="1"/>
</dbReference>
<dbReference type="InterPro" id="IPR019986">
    <property type="entry name" value="YloV-like"/>
</dbReference>
<dbReference type="EMBL" id="MPDK01000014">
    <property type="protein sequence ID" value="PWI57369.1"/>
    <property type="molecule type" value="Genomic_DNA"/>
</dbReference>
<sequence length="563" mass="60668">MLHGGHQQLAKFKENVNALNVFPVPDGDTGTNMYLSFTSGIEQISRLPEGTSLERVVTAFSEGLLMGARGNSGVILSQLFRGFQLAFGKATHIDPHLFAQALQSGVQTAYKAVSRPVEGTILTVAREAAMAADVASKKANVTIEHVIIAAVERARQVLAKTPDLLPILRQAGVVDSGGQGLVYIYEGFLAALNEAYNARGDEWEHRLQQSELRKPVVFATNEVHGEGEFGYCTEFMIRIADQGEEEPILPRVRNAMSVLGDSLLVVQANDLVRVHVHTLHPGEALEAALTFGPLVQVKIDNMTEKNRSLMLVSDEQLEQEKKSGTVLAEPRSSDQQIHQPSKAEQKVCGLVVVAAGQGIVDLFESLGVDYIVPGGQTMNPSTEDLLAAASQVSASHVILLPNNRNIVMAAKQASVVSEGRIHVVETHSIGQGLGAALVFHPEHEVSANEAAMQDAISKIMSGSITTSVRDSVIGDHVIGEGDYIGMIDGEIASVNPSRTAVLTALIEQFCLRGAEICTAFYKDPAFISEVQATIMTLQAKYPLVEFEHQYGGQPVYDYLLAAE</sequence>
<evidence type="ECO:0000259" key="2">
    <source>
        <dbReference type="PROSITE" id="PS51480"/>
    </source>
</evidence>
<dbReference type="Gene3D" id="1.25.40.340">
    <property type="match status" value="1"/>
</dbReference>
<dbReference type="Pfam" id="PF13684">
    <property type="entry name" value="FakA-like_C"/>
    <property type="match status" value="1"/>
</dbReference>
<dbReference type="Pfam" id="PF21645">
    <property type="entry name" value="FakA-like_M"/>
    <property type="match status" value="1"/>
</dbReference>
<dbReference type="InterPro" id="IPR033470">
    <property type="entry name" value="FakA-like_C"/>
</dbReference>
<dbReference type="InterPro" id="IPR050270">
    <property type="entry name" value="DegV_domain_contain"/>
</dbReference>
<dbReference type="InterPro" id="IPR036117">
    <property type="entry name" value="DhaL_dom_sf"/>
</dbReference>
<feature type="domain" description="DhaL" evidence="2">
    <location>
        <begin position="1"/>
        <end position="190"/>
    </location>
</feature>
<reference evidence="3 4" key="1">
    <citation type="submission" date="2016-11" db="EMBL/GenBank/DDBJ databases">
        <title>Comparative genomics of Acidibacillus ferroxidans species.</title>
        <authorList>
            <person name="Oliveira G."/>
            <person name="Nunes G."/>
            <person name="Oliveira R."/>
            <person name="Araujo F."/>
            <person name="Salim A."/>
            <person name="Scholte L."/>
            <person name="Morais D."/>
            <person name="Nancucheo I."/>
            <person name="Johnson D.B."/>
            <person name="Grail B."/>
            <person name="Bittencourt J."/>
            <person name="Valadares R."/>
        </authorList>
    </citation>
    <scope>NUCLEOTIDE SEQUENCE [LARGE SCALE GENOMIC DNA]</scope>
    <source>
        <strain evidence="3 4">Y002</strain>
    </source>
</reference>
<dbReference type="SMART" id="SM01121">
    <property type="entry name" value="Dak1_2"/>
    <property type="match status" value="1"/>
</dbReference>
<dbReference type="AlphaFoldDB" id="A0A2U3D7Z5"/>
<dbReference type="GO" id="GO:0004371">
    <property type="term" value="F:glycerone kinase activity"/>
    <property type="evidence" value="ECO:0007669"/>
    <property type="project" value="InterPro"/>
</dbReference>
<protein>
    <recommendedName>
        <fullName evidence="2">DhaL domain-containing protein</fullName>
    </recommendedName>
</protein>
<dbReference type="PROSITE" id="PS51480">
    <property type="entry name" value="DHAL"/>
    <property type="match status" value="1"/>
</dbReference>
<dbReference type="Proteomes" id="UP000245380">
    <property type="component" value="Unassembled WGS sequence"/>
</dbReference>
<evidence type="ECO:0000313" key="4">
    <source>
        <dbReference type="Proteomes" id="UP000245380"/>
    </source>
</evidence>
<proteinExistence type="predicted"/>
<dbReference type="NCBIfam" id="TIGR03599">
    <property type="entry name" value="YloV"/>
    <property type="match status" value="1"/>
</dbReference>
<dbReference type="InterPro" id="IPR048394">
    <property type="entry name" value="FakA-like_M"/>
</dbReference>
<accession>A0A2U3D7Z5</accession>
<dbReference type="SUPFAM" id="SSF101473">
    <property type="entry name" value="DhaL-like"/>
    <property type="match status" value="1"/>
</dbReference>
<evidence type="ECO:0000313" key="3">
    <source>
        <dbReference type="EMBL" id="PWI57369.1"/>
    </source>
</evidence>
<comment type="caution">
    <text evidence="3">The sequence shown here is derived from an EMBL/GenBank/DDBJ whole genome shotgun (WGS) entry which is preliminary data.</text>
</comment>
<dbReference type="SMART" id="SM01120">
    <property type="entry name" value="Dak2"/>
    <property type="match status" value="1"/>
</dbReference>
<dbReference type="Pfam" id="PF02734">
    <property type="entry name" value="Dak2"/>
    <property type="match status" value="1"/>
</dbReference>
<dbReference type="InterPro" id="IPR004007">
    <property type="entry name" value="DhaL_dom"/>
</dbReference>
<dbReference type="GO" id="GO:0006071">
    <property type="term" value="P:glycerol metabolic process"/>
    <property type="evidence" value="ECO:0007669"/>
    <property type="project" value="InterPro"/>
</dbReference>
<keyword evidence="4" id="KW-1185">Reference proteome</keyword>
<gene>
    <name evidence="3" type="ORF">BM613_09090</name>
</gene>